<reference evidence="2 3" key="1">
    <citation type="submission" date="2018-02" db="EMBL/GenBank/DDBJ databases">
        <authorList>
            <person name="Cohen D.B."/>
            <person name="Kent A.D."/>
        </authorList>
    </citation>
    <scope>NUCLEOTIDE SEQUENCE [LARGE SCALE GENOMIC DNA]</scope>
    <source>
        <strain evidence="2 3">CCAP 1448/3</strain>
    </source>
</reference>
<evidence type="ECO:0000259" key="1">
    <source>
        <dbReference type="Pfam" id="PF13613"/>
    </source>
</evidence>
<reference evidence="2 3" key="2">
    <citation type="submission" date="2018-03" db="EMBL/GenBank/DDBJ databases">
        <title>The ancient ancestry and fast evolution of plastids.</title>
        <authorList>
            <person name="Moore K.R."/>
            <person name="Magnabosco C."/>
            <person name="Momper L."/>
            <person name="Gold D.A."/>
            <person name="Bosak T."/>
            <person name="Fournier G.P."/>
        </authorList>
    </citation>
    <scope>NUCLEOTIDE SEQUENCE [LARGE SCALE GENOMIC DNA]</scope>
    <source>
        <strain evidence="2 3">CCAP 1448/3</strain>
    </source>
</reference>
<protein>
    <recommendedName>
        <fullName evidence="1">Transposase Helix-turn-helix domain-containing protein</fullName>
    </recommendedName>
</protein>
<dbReference type="Proteomes" id="UP000238762">
    <property type="component" value="Unassembled WGS sequence"/>
</dbReference>
<dbReference type="Pfam" id="PF13613">
    <property type="entry name" value="HTH_Tnp_4"/>
    <property type="match status" value="1"/>
</dbReference>
<accession>A0A2T1BYL6</accession>
<organism evidence="2 3">
    <name type="scientific">Merismopedia glauca CCAP 1448/3</name>
    <dbReference type="NCBI Taxonomy" id="1296344"/>
    <lineage>
        <taxon>Bacteria</taxon>
        <taxon>Bacillati</taxon>
        <taxon>Cyanobacteriota</taxon>
        <taxon>Cyanophyceae</taxon>
        <taxon>Synechococcales</taxon>
        <taxon>Merismopediaceae</taxon>
        <taxon>Merismopedia</taxon>
    </lineage>
</organism>
<keyword evidence="3" id="KW-1185">Reference proteome</keyword>
<evidence type="ECO:0000313" key="2">
    <source>
        <dbReference type="EMBL" id="PSB01109.1"/>
    </source>
</evidence>
<dbReference type="InterPro" id="IPR027805">
    <property type="entry name" value="Transposase_HTH_dom"/>
</dbReference>
<feature type="domain" description="Transposase Helix-turn-helix" evidence="1">
    <location>
        <begin position="47"/>
        <end position="96"/>
    </location>
</feature>
<dbReference type="EMBL" id="PVWJ01000130">
    <property type="protein sequence ID" value="PSB01109.1"/>
    <property type="molecule type" value="Genomic_DNA"/>
</dbReference>
<evidence type="ECO:0000313" key="3">
    <source>
        <dbReference type="Proteomes" id="UP000238762"/>
    </source>
</evidence>
<sequence length="196" mass="23299">MGYESAKNLSREDFKRRYGVHPETFDSMVKVAKVERMIQKKTGRNDKLSIEDQVLMTLSYWREYRTYFHLAQDWEVNESTAYRIIRRVEDMLIKSGMFALPGKKALTEADSEIETIAIDVTEHQVERPKKASAAFAVARRMPHSRQQKSYYNRCLKIFRLLSSRYRNRRKRLNLRLSLLSGIYNYELDREYKLAIA</sequence>
<dbReference type="OrthoDB" id="517619at2"/>
<dbReference type="AlphaFoldDB" id="A0A2T1BYL6"/>
<comment type="caution">
    <text evidence="2">The sequence shown here is derived from an EMBL/GenBank/DDBJ whole genome shotgun (WGS) entry which is preliminary data.</text>
</comment>
<gene>
    <name evidence="2" type="ORF">C7B64_20035</name>
</gene>
<name>A0A2T1BYL6_9CYAN</name>
<proteinExistence type="predicted"/>